<gene>
    <name evidence="1" type="ORF">SE17_11155</name>
</gene>
<dbReference type="InterPro" id="IPR036390">
    <property type="entry name" value="WH_DNA-bd_sf"/>
</dbReference>
<comment type="caution">
    <text evidence="1">The sequence shown here is derived from an EMBL/GenBank/DDBJ whole genome shotgun (WGS) entry which is preliminary data.</text>
</comment>
<dbReference type="InterPro" id="IPR036388">
    <property type="entry name" value="WH-like_DNA-bd_sf"/>
</dbReference>
<dbReference type="EMBL" id="LJCR01000322">
    <property type="protein sequence ID" value="KPV53177.1"/>
    <property type="molecule type" value="Genomic_DNA"/>
</dbReference>
<sequence length="91" mass="10148">MTFTTEYTGRRGRPRRVAQLDGWSITPRAAELLEALRLEVTTRTESNAQLAARLRVPARSIVRALGELEDAGLVTRLYDKLGRQVVPAQEG</sequence>
<dbReference type="Proteomes" id="UP000050509">
    <property type="component" value="Unassembled WGS sequence"/>
</dbReference>
<dbReference type="AlphaFoldDB" id="A0A0P9DSJ8"/>
<dbReference type="SUPFAM" id="SSF46785">
    <property type="entry name" value="Winged helix' DNA-binding domain"/>
    <property type="match status" value="1"/>
</dbReference>
<name>A0A0P9DSJ8_9CHLR</name>
<proteinExistence type="predicted"/>
<dbReference type="Gene3D" id="1.10.10.10">
    <property type="entry name" value="Winged helix-like DNA-binding domain superfamily/Winged helix DNA-binding domain"/>
    <property type="match status" value="1"/>
</dbReference>
<evidence type="ECO:0000313" key="2">
    <source>
        <dbReference type="Proteomes" id="UP000050509"/>
    </source>
</evidence>
<protein>
    <submittedName>
        <fullName evidence="1">Uncharacterized protein</fullName>
    </submittedName>
</protein>
<accession>A0A0P9DSJ8</accession>
<keyword evidence="2" id="KW-1185">Reference proteome</keyword>
<organism evidence="1 2">
    <name type="scientific">Kouleothrix aurantiaca</name>
    <dbReference type="NCBI Taxonomy" id="186479"/>
    <lineage>
        <taxon>Bacteria</taxon>
        <taxon>Bacillati</taxon>
        <taxon>Chloroflexota</taxon>
        <taxon>Chloroflexia</taxon>
        <taxon>Chloroflexales</taxon>
        <taxon>Roseiflexineae</taxon>
        <taxon>Roseiflexaceae</taxon>
        <taxon>Kouleothrix</taxon>
    </lineage>
</organism>
<reference evidence="1 2" key="1">
    <citation type="submission" date="2015-09" db="EMBL/GenBank/DDBJ databases">
        <title>Draft genome sequence of Kouleothrix aurantiaca JCM 19913.</title>
        <authorList>
            <person name="Hemp J."/>
        </authorList>
    </citation>
    <scope>NUCLEOTIDE SEQUENCE [LARGE SCALE GENOMIC DNA]</scope>
    <source>
        <strain evidence="1 2">COM-B</strain>
    </source>
</reference>
<evidence type="ECO:0000313" key="1">
    <source>
        <dbReference type="EMBL" id="KPV53177.1"/>
    </source>
</evidence>